<evidence type="ECO:0000313" key="3">
    <source>
        <dbReference type="Proteomes" id="UP000324022"/>
    </source>
</evidence>
<sequence>MSGQGGTQSPPLQGRENDPMGQSAPGKSSQAIPDEQQRGGIFGSGENKGAESGQAGDAKNGQGNLEEAVNNAKHADKNQPGK</sequence>
<keyword evidence="3" id="KW-1185">Reference proteome</keyword>
<dbReference type="OrthoDB" id="2550266at2759"/>
<protein>
    <submittedName>
        <fullName evidence="2">Uncharacterized protein</fullName>
    </submittedName>
</protein>
<accession>A0A5C3DZ33</accession>
<dbReference type="Proteomes" id="UP000324022">
    <property type="component" value="Unassembled WGS sequence"/>
</dbReference>
<dbReference type="AlphaFoldDB" id="A0A5C3DZ33"/>
<evidence type="ECO:0000313" key="2">
    <source>
        <dbReference type="EMBL" id="SPO22920.1"/>
    </source>
</evidence>
<gene>
    <name evidence="2" type="ORF">UTRI_01598</name>
</gene>
<reference evidence="2 3" key="1">
    <citation type="submission" date="2018-03" db="EMBL/GenBank/DDBJ databases">
        <authorList>
            <person name="Guldener U."/>
        </authorList>
    </citation>
    <scope>NUCLEOTIDE SEQUENCE [LARGE SCALE GENOMIC DNA]</scope>
    <source>
        <strain evidence="2 3">NBRC100155</strain>
    </source>
</reference>
<feature type="compositionally biased region" description="Basic and acidic residues" evidence="1">
    <location>
        <begin position="73"/>
        <end position="82"/>
    </location>
</feature>
<evidence type="ECO:0000256" key="1">
    <source>
        <dbReference type="SAM" id="MobiDB-lite"/>
    </source>
</evidence>
<name>A0A5C3DZ33_9BASI</name>
<organism evidence="2 3">
    <name type="scientific">Ustilago trichophora</name>
    <dbReference type="NCBI Taxonomy" id="86804"/>
    <lineage>
        <taxon>Eukaryota</taxon>
        <taxon>Fungi</taxon>
        <taxon>Dikarya</taxon>
        <taxon>Basidiomycota</taxon>
        <taxon>Ustilaginomycotina</taxon>
        <taxon>Ustilaginomycetes</taxon>
        <taxon>Ustilaginales</taxon>
        <taxon>Ustilaginaceae</taxon>
        <taxon>Ustilago</taxon>
    </lineage>
</organism>
<dbReference type="EMBL" id="OOIN01000005">
    <property type="protein sequence ID" value="SPO22920.1"/>
    <property type="molecule type" value="Genomic_DNA"/>
</dbReference>
<feature type="region of interest" description="Disordered" evidence="1">
    <location>
        <begin position="1"/>
        <end position="82"/>
    </location>
</feature>
<proteinExistence type="predicted"/>